<dbReference type="Gene3D" id="2.40.30.170">
    <property type="match status" value="1"/>
</dbReference>
<protein>
    <submittedName>
        <fullName evidence="5">Efflux RND transporter periplasmic adaptor subunit</fullName>
    </submittedName>
</protein>
<evidence type="ECO:0000256" key="2">
    <source>
        <dbReference type="SAM" id="Coils"/>
    </source>
</evidence>
<accession>A0ABT2VJE0</accession>
<dbReference type="NCBIfam" id="TIGR01730">
    <property type="entry name" value="RND_mfp"/>
    <property type="match status" value="1"/>
</dbReference>
<dbReference type="InterPro" id="IPR006143">
    <property type="entry name" value="RND_pump_MFP"/>
</dbReference>
<proteinExistence type="inferred from homology"/>
<dbReference type="Pfam" id="PF25876">
    <property type="entry name" value="HH_MFP_RND"/>
    <property type="match status" value="1"/>
</dbReference>
<organism evidence="5 6">
    <name type="scientific">Alteromonas salexigens</name>
    <dbReference type="NCBI Taxonomy" id="2982530"/>
    <lineage>
        <taxon>Bacteria</taxon>
        <taxon>Pseudomonadati</taxon>
        <taxon>Pseudomonadota</taxon>
        <taxon>Gammaproteobacteria</taxon>
        <taxon>Alteromonadales</taxon>
        <taxon>Alteromonadaceae</taxon>
        <taxon>Alteromonas/Salinimonas group</taxon>
        <taxon>Alteromonas</taxon>
    </lineage>
</organism>
<evidence type="ECO:0000313" key="6">
    <source>
        <dbReference type="Proteomes" id="UP001209257"/>
    </source>
</evidence>
<name>A0ABT2VJE0_9ALTE</name>
<comment type="caution">
    <text evidence="5">The sequence shown here is derived from an EMBL/GenBank/DDBJ whole genome shotgun (WGS) entry which is preliminary data.</text>
</comment>
<reference evidence="6" key="1">
    <citation type="submission" date="2023-07" db="EMBL/GenBank/DDBJ databases">
        <title>Study on multiphase classification of strain Alteromonas salexigens isolated from the Yellow Sea.</title>
        <authorList>
            <person name="Sun L."/>
        </authorList>
    </citation>
    <scope>NUCLEOTIDE SEQUENCE [LARGE SCALE GENOMIC DNA]</scope>
    <source>
        <strain evidence="6">ASW11-19</strain>
    </source>
</reference>
<keyword evidence="6" id="KW-1185">Reference proteome</keyword>
<dbReference type="PANTHER" id="PTHR30469">
    <property type="entry name" value="MULTIDRUG RESISTANCE PROTEIN MDTA"/>
    <property type="match status" value="1"/>
</dbReference>
<feature type="coiled-coil region" evidence="2">
    <location>
        <begin position="112"/>
        <end position="193"/>
    </location>
</feature>
<dbReference type="InterPro" id="IPR058625">
    <property type="entry name" value="MdtA-like_BSH"/>
</dbReference>
<gene>
    <name evidence="5" type="ORF">OCL06_01850</name>
</gene>
<evidence type="ECO:0000313" key="5">
    <source>
        <dbReference type="EMBL" id="MCU7553336.1"/>
    </source>
</evidence>
<dbReference type="Gene3D" id="1.10.287.470">
    <property type="entry name" value="Helix hairpin bin"/>
    <property type="match status" value="1"/>
</dbReference>
<dbReference type="EMBL" id="JAOTJC010000004">
    <property type="protein sequence ID" value="MCU7553336.1"/>
    <property type="molecule type" value="Genomic_DNA"/>
</dbReference>
<comment type="similarity">
    <text evidence="1">Belongs to the membrane fusion protein (MFP) (TC 8.A.1) family.</text>
</comment>
<dbReference type="SUPFAM" id="SSF111369">
    <property type="entry name" value="HlyD-like secretion proteins"/>
    <property type="match status" value="1"/>
</dbReference>
<feature type="domain" description="Multidrug resistance protein MdtA-like alpha-helical hairpin" evidence="3">
    <location>
        <begin position="122"/>
        <end position="185"/>
    </location>
</feature>
<dbReference type="Gene3D" id="2.40.50.100">
    <property type="match status" value="1"/>
</dbReference>
<dbReference type="Pfam" id="PF25917">
    <property type="entry name" value="BSH_RND"/>
    <property type="match status" value="1"/>
</dbReference>
<feature type="domain" description="Multidrug resistance protein MdtA-like barrel-sandwich hybrid" evidence="4">
    <location>
        <begin position="89"/>
        <end position="216"/>
    </location>
</feature>
<evidence type="ECO:0000256" key="1">
    <source>
        <dbReference type="ARBA" id="ARBA00009477"/>
    </source>
</evidence>
<evidence type="ECO:0000259" key="3">
    <source>
        <dbReference type="Pfam" id="PF25876"/>
    </source>
</evidence>
<dbReference type="Gene3D" id="2.40.420.20">
    <property type="match status" value="1"/>
</dbReference>
<dbReference type="InterPro" id="IPR058624">
    <property type="entry name" value="MdtA-like_HH"/>
</dbReference>
<dbReference type="Proteomes" id="UP001209257">
    <property type="component" value="Unassembled WGS sequence"/>
</dbReference>
<sequence length="387" mass="41372">MVKLAISSQRFWPVQKMGQLWLGLAGTFVALVVLLMSAGNGQAVTDNLGEKTAQVTTQSLHLQEGFAMPVPVYGLVESPQRTDIAFERSGLLASMNVEEGDEVTAGQPLATLDLARLNAREAELQATLARAEADARLAELTVERLRTLTAQQVESAQRLDEAKARLAASNAQLAEVAAALESLQVERNKSRLEAPFAGTITARYVDRGTVVDAGTPVVRLSSREALQVRFALPADTALAATPGTTLRVKVNESVVDATVTQRLATRARATRTIDILVALPADAGAMPGDMVSMLATTERSERGAWVPVSALSNGLRGLWRLFVVSQDDQQPLQLEARTVEVIYTDGERAFIRGAVADGDEFVTQGTHRLAPGQSVSVTKRPTPVAGL</sequence>
<dbReference type="PANTHER" id="PTHR30469:SF11">
    <property type="entry name" value="BLL4320 PROTEIN"/>
    <property type="match status" value="1"/>
</dbReference>
<dbReference type="RefSeq" id="WP_262992041.1">
    <property type="nucleotide sequence ID" value="NZ_JAOTJC010000004.1"/>
</dbReference>
<keyword evidence="2" id="KW-0175">Coiled coil</keyword>
<evidence type="ECO:0000259" key="4">
    <source>
        <dbReference type="Pfam" id="PF25917"/>
    </source>
</evidence>